<accession>A0ACA9MQZ2</accession>
<name>A0ACA9MQZ2_9GLOM</name>
<reference evidence="1" key="1">
    <citation type="submission" date="2021-06" db="EMBL/GenBank/DDBJ databases">
        <authorList>
            <person name="Kallberg Y."/>
            <person name="Tangrot J."/>
            <person name="Rosling A."/>
        </authorList>
    </citation>
    <scope>NUCLEOTIDE SEQUENCE</scope>
    <source>
        <strain evidence="1">MA461A</strain>
    </source>
</reference>
<sequence length="387" mass="43480">MSATPIKFSGIQTPVFYRLKFWLRTVAAQILSTPQAAAKFRHPSKRLAIDKTIAEITSKQANNSLFAKRPDKQGWLNKPTGGEERLTKSSLIEVMKTNENEKPKIGPEYLTELTAEIAEMGKCPVVAKKSATGAYINETTIIILSVIPSVGLMFFGYGMAKAPRNDIVQIANSNYYALHDKKRRRTAPGKSCLRAQFRLQSLPTMSRKENISDIENIVNALKDILVFGDLENEIPTLSETKLGLAASDQVSHEELKTANLELNVVKEVVEQIERVSQVESEKSIQPSEVSRLTMANPENDVETDAQVSHNQVEQIEFRDKVSRVIPENAKLPNEDRQTFSDVKTKKQVKQKPETIKVSRIVPDEFIDKSNVPRKIVEGQKYVYINGR</sequence>
<comment type="caution">
    <text evidence="1">The sequence shown here is derived from an EMBL/GenBank/DDBJ whole genome shotgun (WGS) entry which is preliminary data.</text>
</comment>
<gene>
    <name evidence="1" type="ORF">RPERSI_LOCUS5596</name>
</gene>
<organism evidence="1 2">
    <name type="scientific">Racocetra persica</name>
    <dbReference type="NCBI Taxonomy" id="160502"/>
    <lineage>
        <taxon>Eukaryota</taxon>
        <taxon>Fungi</taxon>
        <taxon>Fungi incertae sedis</taxon>
        <taxon>Mucoromycota</taxon>
        <taxon>Glomeromycotina</taxon>
        <taxon>Glomeromycetes</taxon>
        <taxon>Diversisporales</taxon>
        <taxon>Gigasporaceae</taxon>
        <taxon>Racocetra</taxon>
    </lineage>
</organism>
<dbReference type="EMBL" id="CAJVQC010008445">
    <property type="protein sequence ID" value="CAG8592557.1"/>
    <property type="molecule type" value="Genomic_DNA"/>
</dbReference>
<keyword evidence="2" id="KW-1185">Reference proteome</keyword>
<proteinExistence type="predicted"/>
<protein>
    <submittedName>
        <fullName evidence="1">36330_t:CDS:1</fullName>
    </submittedName>
</protein>
<evidence type="ECO:0000313" key="2">
    <source>
        <dbReference type="Proteomes" id="UP000789920"/>
    </source>
</evidence>
<dbReference type="Proteomes" id="UP000789920">
    <property type="component" value="Unassembled WGS sequence"/>
</dbReference>
<evidence type="ECO:0000313" key="1">
    <source>
        <dbReference type="EMBL" id="CAG8592557.1"/>
    </source>
</evidence>